<dbReference type="EMBL" id="JAVDVX010000001">
    <property type="protein sequence ID" value="MDR7088493.1"/>
    <property type="molecule type" value="Genomic_DNA"/>
</dbReference>
<feature type="region of interest" description="Disordered" evidence="1">
    <location>
        <begin position="57"/>
        <end position="96"/>
    </location>
</feature>
<protein>
    <recommendedName>
        <fullName evidence="5">Toxin co-regulated pilus biosynthesis protein Q C-terminal domain-containing protein</fullName>
    </recommendedName>
</protein>
<reference evidence="3 4" key="1">
    <citation type="submission" date="2023-07" db="EMBL/GenBank/DDBJ databases">
        <title>Sorghum-associated microbial communities from plants grown in Nebraska, USA.</title>
        <authorList>
            <person name="Schachtman D."/>
        </authorList>
    </citation>
    <scope>NUCLEOTIDE SEQUENCE [LARGE SCALE GENOMIC DNA]</scope>
    <source>
        <strain evidence="3 4">BE190</strain>
    </source>
</reference>
<feature type="signal peptide" evidence="2">
    <location>
        <begin position="1"/>
        <end position="19"/>
    </location>
</feature>
<keyword evidence="4" id="KW-1185">Reference proteome</keyword>
<gene>
    <name evidence="3" type="ORF">J2X05_000496</name>
</gene>
<evidence type="ECO:0000256" key="2">
    <source>
        <dbReference type="SAM" id="SignalP"/>
    </source>
</evidence>
<evidence type="ECO:0000256" key="1">
    <source>
        <dbReference type="SAM" id="MobiDB-lite"/>
    </source>
</evidence>
<proteinExistence type="predicted"/>
<comment type="caution">
    <text evidence="3">The sequence shown here is derived from an EMBL/GenBank/DDBJ whole genome shotgun (WGS) entry which is preliminary data.</text>
</comment>
<name>A0ABU1UTI8_9GAMM</name>
<feature type="chain" id="PRO_5045056231" description="Toxin co-regulated pilus biosynthesis protein Q C-terminal domain-containing protein" evidence="2">
    <location>
        <begin position="20"/>
        <end position="231"/>
    </location>
</feature>
<evidence type="ECO:0000313" key="3">
    <source>
        <dbReference type="EMBL" id="MDR7088493.1"/>
    </source>
</evidence>
<evidence type="ECO:0000313" key="4">
    <source>
        <dbReference type="Proteomes" id="UP001253595"/>
    </source>
</evidence>
<sequence>MPQALKMTLIAIASAIAGAALVNQYNNNYCQVDIPSQQKATLTDEKIAQLQQENMQLSAQLKQQNSRTSAPTNPIADTARHQQRANSSQSLPENSKVDEYVLRKSERFSKWLEDTLKENGNVDLNKEMQRRFDAEAIDPVWAAAEEQEYFSLFSQNPELSGLALRETQCRTQQCVITVSVTDLDQANQLAEKMASVLRQKNKYPMIIAATDEQQGITKLYIGKDETSFDFN</sequence>
<feature type="compositionally biased region" description="Polar residues" evidence="1">
    <location>
        <begin position="57"/>
        <end position="72"/>
    </location>
</feature>
<evidence type="ECO:0008006" key="5">
    <source>
        <dbReference type="Google" id="ProtNLM"/>
    </source>
</evidence>
<dbReference type="Proteomes" id="UP001253595">
    <property type="component" value="Unassembled WGS sequence"/>
</dbReference>
<keyword evidence="2" id="KW-0732">Signal</keyword>
<organism evidence="3 4">
    <name type="scientific">Cellvibrio fibrivorans</name>
    <dbReference type="NCBI Taxonomy" id="126350"/>
    <lineage>
        <taxon>Bacteria</taxon>
        <taxon>Pseudomonadati</taxon>
        <taxon>Pseudomonadota</taxon>
        <taxon>Gammaproteobacteria</taxon>
        <taxon>Cellvibrionales</taxon>
        <taxon>Cellvibrionaceae</taxon>
        <taxon>Cellvibrio</taxon>
    </lineage>
</organism>
<accession>A0ABU1UTI8</accession>
<feature type="compositionally biased region" description="Polar residues" evidence="1">
    <location>
        <begin position="84"/>
        <end position="93"/>
    </location>
</feature>